<gene>
    <name evidence="2" type="ORF">D7294_30295</name>
</gene>
<protein>
    <recommendedName>
        <fullName evidence="1">DUF5753 domain-containing protein</fullName>
    </recommendedName>
</protein>
<comment type="caution">
    <text evidence="2">The sequence shown here is derived from an EMBL/GenBank/DDBJ whole genome shotgun (WGS) entry which is preliminary data.</text>
</comment>
<name>A0A3A9YGD2_9ACTN</name>
<organism evidence="2 3">
    <name type="scientific">Streptomyces hoynatensis</name>
    <dbReference type="NCBI Taxonomy" id="1141874"/>
    <lineage>
        <taxon>Bacteria</taxon>
        <taxon>Bacillati</taxon>
        <taxon>Actinomycetota</taxon>
        <taxon>Actinomycetes</taxon>
        <taxon>Kitasatosporales</taxon>
        <taxon>Streptomycetaceae</taxon>
        <taxon>Streptomyces</taxon>
    </lineage>
</organism>
<evidence type="ECO:0000313" key="3">
    <source>
        <dbReference type="Proteomes" id="UP000272474"/>
    </source>
</evidence>
<dbReference type="InterPro" id="IPR043917">
    <property type="entry name" value="DUF5753"/>
</dbReference>
<feature type="domain" description="DUF5753" evidence="1">
    <location>
        <begin position="33"/>
        <end position="222"/>
    </location>
</feature>
<evidence type="ECO:0000313" key="2">
    <source>
        <dbReference type="EMBL" id="RKN35923.1"/>
    </source>
</evidence>
<proteinExistence type="predicted"/>
<accession>A0A3A9YGD2</accession>
<dbReference type="Proteomes" id="UP000272474">
    <property type="component" value="Unassembled WGS sequence"/>
</dbReference>
<sequence length="233" mass="26042">MESTHTLLARLRARDQQGAGRVEDVAYGAEGIESLTRLDGRALSIRSWGGPTAIPGLLQVPVYMQALTRAAHPDLPEMEVRRRTLLKSARVQQLIHRLAEPRGPWVHLIIGERAVTTPLPGSTAVHIAQLKHLLIMAQRERVGMQILPHDHVPPALADHCLLYTLPPEGRAGAWEYPHVGYVETVIGGFYSHRPGDMNRMLSAFSVMQRVAMNQGETLRFIQGQVDQWTRNPR</sequence>
<dbReference type="AlphaFoldDB" id="A0A3A9YGD2"/>
<dbReference type="RefSeq" id="WP_120685027.1">
    <property type="nucleotide sequence ID" value="NZ_RBAL01000034.1"/>
</dbReference>
<keyword evidence="3" id="KW-1185">Reference proteome</keyword>
<reference evidence="2 3" key="1">
    <citation type="journal article" date="2014" name="Int. J. Syst. Evol. Microbiol.">
        <title>Streptomyces hoynatensis sp. nov., isolated from deep marine sediment.</title>
        <authorList>
            <person name="Veyisoglu A."/>
            <person name="Sahin N."/>
        </authorList>
    </citation>
    <scope>NUCLEOTIDE SEQUENCE [LARGE SCALE GENOMIC DNA]</scope>
    <source>
        <strain evidence="2 3">KCTC 29097</strain>
    </source>
</reference>
<dbReference type="OrthoDB" id="5177600at2"/>
<evidence type="ECO:0000259" key="1">
    <source>
        <dbReference type="Pfam" id="PF19054"/>
    </source>
</evidence>
<dbReference type="Pfam" id="PF19054">
    <property type="entry name" value="DUF5753"/>
    <property type="match status" value="1"/>
</dbReference>
<dbReference type="EMBL" id="RBAL01000034">
    <property type="protein sequence ID" value="RKN35923.1"/>
    <property type="molecule type" value="Genomic_DNA"/>
</dbReference>